<evidence type="ECO:0000313" key="3">
    <source>
        <dbReference type="WBParaSite" id="jg91"/>
    </source>
</evidence>
<name>A0A915ESR1_9BILA</name>
<keyword evidence="2" id="KW-1185">Reference proteome</keyword>
<sequence length="67" mass="7493">MFCCEFDGEWSSKSIGRLKELQQFVSMRAHLAMVEALLVKTVLTVAFPVVMAGATILAAMVLLKKFW</sequence>
<keyword evidence="1" id="KW-1133">Transmembrane helix</keyword>
<evidence type="ECO:0000256" key="1">
    <source>
        <dbReference type="SAM" id="Phobius"/>
    </source>
</evidence>
<proteinExistence type="predicted"/>
<feature type="transmembrane region" description="Helical" evidence="1">
    <location>
        <begin position="37"/>
        <end position="63"/>
    </location>
</feature>
<dbReference type="Proteomes" id="UP000887574">
    <property type="component" value="Unplaced"/>
</dbReference>
<dbReference type="AlphaFoldDB" id="A0A915ESR1"/>
<protein>
    <submittedName>
        <fullName evidence="3">Uncharacterized protein</fullName>
    </submittedName>
</protein>
<reference evidence="3" key="1">
    <citation type="submission" date="2022-11" db="UniProtKB">
        <authorList>
            <consortium name="WormBaseParasite"/>
        </authorList>
    </citation>
    <scope>IDENTIFICATION</scope>
</reference>
<dbReference type="WBParaSite" id="jg91">
    <property type="protein sequence ID" value="jg91"/>
    <property type="gene ID" value="jg91"/>
</dbReference>
<accession>A0A915ESR1</accession>
<evidence type="ECO:0000313" key="2">
    <source>
        <dbReference type="Proteomes" id="UP000887574"/>
    </source>
</evidence>
<keyword evidence="1" id="KW-0812">Transmembrane</keyword>
<keyword evidence="1" id="KW-0472">Membrane</keyword>
<organism evidence="2 3">
    <name type="scientific">Ditylenchus dipsaci</name>
    <dbReference type="NCBI Taxonomy" id="166011"/>
    <lineage>
        <taxon>Eukaryota</taxon>
        <taxon>Metazoa</taxon>
        <taxon>Ecdysozoa</taxon>
        <taxon>Nematoda</taxon>
        <taxon>Chromadorea</taxon>
        <taxon>Rhabditida</taxon>
        <taxon>Tylenchina</taxon>
        <taxon>Tylenchomorpha</taxon>
        <taxon>Sphaerularioidea</taxon>
        <taxon>Anguinidae</taxon>
        <taxon>Anguininae</taxon>
        <taxon>Ditylenchus</taxon>
    </lineage>
</organism>